<dbReference type="PANTHER" id="PTHR20951:SF2">
    <property type="entry name" value="SPRY DOMAIN-CONTAINING PROTEIN 7"/>
    <property type="match status" value="1"/>
</dbReference>
<evidence type="ECO:0000313" key="1">
    <source>
        <dbReference type="EMBL" id="CAD9169033.1"/>
    </source>
</evidence>
<dbReference type="EMBL" id="HBGE01076528">
    <property type="protein sequence ID" value="CAD9169033.1"/>
    <property type="molecule type" value="Transcribed_RNA"/>
</dbReference>
<gene>
    <name evidence="1" type="ORF">ACAT0790_LOCUS45801</name>
</gene>
<accession>A0A7S1WHN3</accession>
<dbReference type="Gene3D" id="2.60.120.920">
    <property type="match status" value="1"/>
</dbReference>
<dbReference type="SUPFAM" id="SSF49899">
    <property type="entry name" value="Concanavalin A-like lectins/glucanases"/>
    <property type="match status" value="1"/>
</dbReference>
<evidence type="ECO:0008006" key="2">
    <source>
        <dbReference type="Google" id="ProtNLM"/>
    </source>
</evidence>
<protein>
    <recommendedName>
        <fullName evidence="2">SPRY domain-containing protein</fullName>
    </recommendedName>
</protein>
<reference evidence="1" key="1">
    <citation type="submission" date="2021-01" db="EMBL/GenBank/DDBJ databases">
        <authorList>
            <person name="Corre E."/>
            <person name="Pelletier E."/>
            <person name="Niang G."/>
            <person name="Scheremetjew M."/>
            <person name="Finn R."/>
            <person name="Kale V."/>
            <person name="Holt S."/>
            <person name="Cochrane G."/>
            <person name="Meng A."/>
            <person name="Brown T."/>
            <person name="Cohen L."/>
        </authorList>
    </citation>
    <scope>NUCLEOTIDE SEQUENCE</scope>
    <source>
        <strain evidence="1">OF101</strain>
    </source>
</reference>
<dbReference type="AlphaFoldDB" id="A0A7S1WHN3"/>
<proteinExistence type="predicted"/>
<sequence>MGAGLCCCCPPPSQEDWEQQPSPQARVNIGRRGTQVQVGDEKGRATISGDGTALADTVIEQDAAYWEVQVKALGAQCNIGVAYATNFQLLDSQIGDRQSSWAVGPPAQELKEGDVIGVAFGQGDIPNLRFFHNGAPLDDATVARVRGEAHPAVSVGGGTVLTMVFDPSGFAHTPPGRHTEVRPPRKMM</sequence>
<dbReference type="PANTHER" id="PTHR20951">
    <property type="entry name" value="C13ORF1 PROTEIN-RELATED"/>
    <property type="match status" value="1"/>
</dbReference>
<dbReference type="InterPro" id="IPR043136">
    <property type="entry name" value="B30.2/SPRY_sf"/>
</dbReference>
<dbReference type="InterPro" id="IPR035766">
    <property type="entry name" value="SPRYD7"/>
</dbReference>
<organism evidence="1">
    <name type="scientific">Alexandrium catenella</name>
    <name type="common">Red tide dinoflagellate</name>
    <name type="synonym">Gonyaulax catenella</name>
    <dbReference type="NCBI Taxonomy" id="2925"/>
    <lineage>
        <taxon>Eukaryota</taxon>
        <taxon>Sar</taxon>
        <taxon>Alveolata</taxon>
        <taxon>Dinophyceae</taxon>
        <taxon>Gonyaulacales</taxon>
        <taxon>Pyrocystaceae</taxon>
        <taxon>Alexandrium</taxon>
    </lineage>
</organism>
<dbReference type="InterPro" id="IPR013320">
    <property type="entry name" value="ConA-like_dom_sf"/>
</dbReference>
<name>A0A7S1WHN3_ALECA</name>